<evidence type="ECO:0000313" key="2">
    <source>
        <dbReference type="EMBL" id="GAA1619867.1"/>
    </source>
</evidence>
<name>A0ABP4QTR0_9ACTN</name>
<feature type="region of interest" description="Disordered" evidence="1">
    <location>
        <begin position="1"/>
        <end position="21"/>
    </location>
</feature>
<gene>
    <name evidence="2" type="ORF">GCM10009733_015380</name>
</gene>
<comment type="caution">
    <text evidence="2">The sequence shown here is derived from an EMBL/GenBank/DDBJ whole genome shotgun (WGS) entry which is preliminary data.</text>
</comment>
<proteinExistence type="predicted"/>
<sequence>MGIEGDAPVPPRRQCGEEDGRLSCSGRLRVPQLLAQQRRELSEPALWDACPTALTQRGLPVFDDRIVAAPPAVARDRGSHDDFPLLWEPRAWL</sequence>
<dbReference type="EMBL" id="BAAAMU010000007">
    <property type="protein sequence ID" value="GAA1619867.1"/>
    <property type="molecule type" value="Genomic_DNA"/>
</dbReference>
<dbReference type="Proteomes" id="UP001500064">
    <property type="component" value="Unassembled WGS sequence"/>
</dbReference>
<evidence type="ECO:0000256" key="1">
    <source>
        <dbReference type="SAM" id="MobiDB-lite"/>
    </source>
</evidence>
<keyword evidence="3" id="KW-1185">Reference proteome</keyword>
<organism evidence="2 3">
    <name type="scientific">Nonomuraea maheshkhaliensis</name>
    <dbReference type="NCBI Taxonomy" id="419590"/>
    <lineage>
        <taxon>Bacteria</taxon>
        <taxon>Bacillati</taxon>
        <taxon>Actinomycetota</taxon>
        <taxon>Actinomycetes</taxon>
        <taxon>Streptosporangiales</taxon>
        <taxon>Streptosporangiaceae</taxon>
        <taxon>Nonomuraea</taxon>
    </lineage>
</organism>
<evidence type="ECO:0000313" key="3">
    <source>
        <dbReference type="Proteomes" id="UP001500064"/>
    </source>
</evidence>
<protein>
    <submittedName>
        <fullName evidence="2">Uncharacterized protein</fullName>
    </submittedName>
</protein>
<accession>A0ABP4QTR0</accession>
<reference evidence="3" key="1">
    <citation type="journal article" date="2019" name="Int. J. Syst. Evol. Microbiol.">
        <title>The Global Catalogue of Microorganisms (GCM) 10K type strain sequencing project: providing services to taxonomists for standard genome sequencing and annotation.</title>
        <authorList>
            <consortium name="The Broad Institute Genomics Platform"/>
            <consortium name="The Broad Institute Genome Sequencing Center for Infectious Disease"/>
            <person name="Wu L."/>
            <person name="Ma J."/>
        </authorList>
    </citation>
    <scope>NUCLEOTIDE SEQUENCE [LARGE SCALE GENOMIC DNA]</scope>
    <source>
        <strain evidence="3">JCM 13929</strain>
    </source>
</reference>